<gene>
    <name evidence="2" type="ORF">AAG570_013267</name>
</gene>
<evidence type="ECO:0000256" key="1">
    <source>
        <dbReference type="SAM" id="MobiDB-lite"/>
    </source>
</evidence>
<dbReference type="AlphaFoldDB" id="A0ABD0YGR8"/>
<comment type="caution">
    <text evidence="2">The sequence shown here is derived from an EMBL/GenBank/DDBJ whole genome shotgun (WGS) entry which is preliminary data.</text>
</comment>
<protein>
    <submittedName>
        <fullName evidence="2">Uncharacterized protein</fullName>
    </submittedName>
</protein>
<evidence type="ECO:0000313" key="2">
    <source>
        <dbReference type="EMBL" id="KAL1130329.1"/>
    </source>
</evidence>
<dbReference type="PANTHER" id="PTHR33395:SF21">
    <property type="entry name" value="PERICARDIN"/>
    <property type="match status" value="1"/>
</dbReference>
<name>A0ABD0YGR8_9HEMI</name>
<evidence type="ECO:0000313" key="3">
    <source>
        <dbReference type="Proteomes" id="UP001558652"/>
    </source>
</evidence>
<feature type="compositionally biased region" description="Low complexity" evidence="1">
    <location>
        <begin position="262"/>
        <end position="276"/>
    </location>
</feature>
<organism evidence="2 3">
    <name type="scientific">Ranatra chinensis</name>
    <dbReference type="NCBI Taxonomy" id="642074"/>
    <lineage>
        <taxon>Eukaryota</taxon>
        <taxon>Metazoa</taxon>
        <taxon>Ecdysozoa</taxon>
        <taxon>Arthropoda</taxon>
        <taxon>Hexapoda</taxon>
        <taxon>Insecta</taxon>
        <taxon>Pterygota</taxon>
        <taxon>Neoptera</taxon>
        <taxon>Paraneoptera</taxon>
        <taxon>Hemiptera</taxon>
        <taxon>Heteroptera</taxon>
        <taxon>Panheteroptera</taxon>
        <taxon>Nepomorpha</taxon>
        <taxon>Nepidae</taxon>
        <taxon>Ranatrinae</taxon>
        <taxon>Ranatra</taxon>
    </lineage>
</organism>
<reference evidence="2 3" key="1">
    <citation type="submission" date="2024-07" db="EMBL/GenBank/DDBJ databases">
        <title>Chromosome-level genome assembly of the water stick insect Ranatra chinensis (Heteroptera: Nepidae).</title>
        <authorList>
            <person name="Liu X."/>
        </authorList>
    </citation>
    <scope>NUCLEOTIDE SEQUENCE [LARGE SCALE GENOMIC DNA]</scope>
    <source>
        <strain evidence="2">Cailab_2021Rc</strain>
        <tissue evidence="2">Muscle</tissue>
    </source>
</reference>
<feature type="region of interest" description="Disordered" evidence="1">
    <location>
        <begin position="248"/>
        <end position="298"/>
    </location>
</feature>
<dbReference type="EMBL" id="JBFDAA010000008">
    <property type="protein sequence ID" value="KAL1130329.1"/>
    <property type="molecule type" value="Genomic_DNA"/>
</dbReference>
<sequence>MICCYQGWDITFDLPKLVSCAVDQWTLEGGGCAQPDVTNVGSNLILAELINIGDSDSLYLEWKPSNVSLIDCRAVMPSSKQIPLKPDQQEDGVKYLGDGLDNGSCGAQILHLEPKHKGNWSLRAVDFNNVKAVKNYTVNIGYMCLSFSGGLTVSIIPTPTAIPPPRWPSAVASKKAPLPPQVDFCQKVSSGPLTINLPGGHSVFGLHPPHPAPNRGGVLSITANQSSWGSSDDVALVGRSLDASAHGPLLPSRLCRTRDSPTRAGSSRRSSTASGALAVCAPPSGSASTDGDHRADGPAPVCSSSSVALVHERSINRTITVIDSTTEYIKCGPDESVYCELSSPKMELNVFDKACTLSVSVNKEKHEGVWTCRYALEGYTTLLSSTIQLYVEATMAKRKAAASVETSPATPQVPLSNSFELLANAPEIIPDVPKKEFVPPIVLNVRHLYVQRNVSRKSPKKVERVPAATVPPITNNRRAPAKKVTEGLSFSEVLGGTDKSTRPAQELLFTPERLTYVPSHGKGSQSTLDLVLANSAKCISSISTLTEGGSDHLPVYFELWGTPQTQLKEPRFDFRKTDWDVFRCELNNVIPTVKPPLGTATDIDTAVVNFTEKITAAIRASTPAIIPKPQKLRLPEEILDLIHDKNKVRRLWQEHRLVEDKRAYNRLHEEVRSRISQWRSSRWDELLRNVSPQDNSLSKLTRRLNRQGAWTTPTLRTETTTATTDLEKAELLAQHFAAINNNSVNRGNDSFNEKVEAEVRRLITGRTNTQTQDASEVEPHNTTISSDVGYNETGTEMNIFCNAIQERMVHPFCLVVTPDGTELNLGAGRGTHRYRYYGRAAAHCGVTIPKPLGPQEYGSWLCSLRSTSNTPTYYGGYVLIKRDPSGK</sequence>
<dbReference type="Proteomes" id="UP001558652">
    <property type="component" value="Unassembled WGS sequence"/>
</dbReference>
<proteinExistence type="predicted"/>
<accession>A0ABD0YGR8</accession>
<keyword evidence="3" id="KW-1185">Reference proteome</keyword>
<dbReference type="PANTHER" id="PTHR33395">
    <property type="entry name" value="TRANSCRIPTASE, PUTATIVE-RELATED-RELATED"/>
    <property type="match status" value="1"/>
</dbReference>